<dbReference type="GO" id="GO:0000160">
    <property type="term" value="P:phosphorelay signal transduction system"/>
    <property type="evidence" value="ECO:0007669"/>
    <property type="project" value="InterPro"/>
</dbReference>
<dbReference type="PROSITE" id="PS50110">
    <property type="entry name" value="RESPONSE_REGULATORY"/>
    <property type="match status" value="1"/>
</dbReference>
<dbReference type="CDD" id="cd17534">
    <property type="entry name" value="REC_DC-like"/>
    <property type="match status" value="1"/>
</dbReference>
<evidence type="ECO:0000259" key="3">
    <source>
        <dbReference type="PROSITE" id="PS50110"/>
    </source>
</evidence>
<dbReference type="RefSeq" id="WP_083240912.1">
    <property type="nucleotide sequence ID" value="NZ_LMVM01000013.1"/>
</dbReference>
<feature type="domain" description="Response regulatory" evidence="3">
    <location>
        <begin position="5"/>
        <end position="120"/>
    </location>
</feature>
<comment type="caution">
    <text evidence="4">The sequence shown here is derived from an EMBL/GenBank/DDBJ whole genome shotgun (WGS) entry which is preliminary data.</text>
</comment>
<dbReference type="Proteomes" id="UP000217784">
    <property type="component" value="Unassembled WGS sequence"/>
</dbReference>
<dbReference type="OrthoDB" id="2830at2157"/>
<proteinExistence type="predicted"/>
<dbReference type="SMART" id="SM00448">
    <property type="entry name" value="REC"/>
    <property type="match status" value="1"/>
</dbReference>
<gene>
    <name evidence="4" type="ORF">ASJ80_10040</name>
</gene>
<name>A0A2A2H5G3_METBR</name>
<organism evidence="4 5">
    <name type="scientific">Methanobacterium bryantii</name>
    <dbReference type="NCBI Taxonomy" id="2161"/>
    <lineage>
        <taxon>Archaea</taxon>
        <taxon>Methanobacteriati</taxon>
        <taxon>Methanobacteriota</taxon>
        <taxon>Methanomada group</taxon>
        <taxon>Methanobacteria</taxon>
        <taxon>Methanobacteriales</taxon>
        <taxon>Methanobacteriaceae</taxon>
        <taxon>Methanobacterium</taxon>
    </lineage>
</organism>
<dbReference type="InterPro" id="IPR050595">
    <property type="entry name" value="Bact_response_regulator"/>
</dbReference>
<dbReference type="PANTHER" id="PTHR44591:SF3">
    <property type="entry name" value="RESPONSE REGULATORY DOMAIN-CONTAINING PROTEIN"/>
    <property type="match status" value="1"/>
</dbReference>
<dbReference type="Gene3D" id="3.40.50.2300">
    <property type="match status" value="1"/>
</dbReference>
<dbReference type="InterPro" id="IPR011006">
    <property type="entry name" value="CheY-like_superfamily"/>
</dbReference>
<reference evidence="4 5" key="1">
    <citation type="journal article" date="2017" name="BMC Genomics">
        <title>Genomic analysis of methanogenic archaea reveals a shift towards energy conservation.</title>
        <authorList>
            <person name="Gilmore S.P."/>
            <person name="Henske J.K."/>
            <person name="Sexton J.A."/>
            <person name="Solomon K.V."/>
            <person name="Seppala S."/>
            <person name="Yoo J.I."/>
            <person name="Huyett L.M."/>
            <person name="Pressman A."/>
            <person name="Cogan J.Z."/>
            <person name="Kivenson V."/>
            <person name="Peng X."/>
            <person name="Tan Y."/>
            <person name="Valentine D.L."/>
            <person name="O'Malley M.A."/>
        </authorList>
    </citation>
    <scope>NUCLEOTIDE SEQUENCE [LARGE SCALE GENOMIC DNA]</scope>
    <source>
        <strain evidence="4 5">M.o.H.</strain>
    </source>
</reference>
<accession>A0A2A2H5G3</accession>
<evidence type="ECO:0000256" key="2">
    <source>
        <dbReference type="PROSITE-ProRule" id="PRU00169"/>
    </source>
</evidence>
<dbReference type="SUPFAM" id="SSF52172">
    <property type="entry name" value="CheY-like"/>
    <property type="match status" value="1"/>
</dbReference>
<evidence type="ECO:0000313" key="5">
    <source>
        <dbReference type="Proteomes" id="UP000217784"/>
    </source>
</evidence>
<evidence type="ECO:0000313" key="4">
    <source>
        <dbReference type="EMBL" id="PAV04669.1"/>
    </source>
</evidence>
<dbReference type="InterPro" id="IPR001789">
    <property type="entry name" value="Sig_transdc_resp-reg_receiver"/>
</dbReference>
<dbReference type="AlphaFoldDB" id="A0A2A2H5G3"/>
<protein>
    <recommendedName>
        <fullName evidence="3">Response regulatory domain-containing protein</fullName>
    </recommendedName>
</protein>
<dbReference type="Pfam" id="PF00072">
    <property type="entry name" value="Response_reg"/>
    <property type="match status" value="1"/>
</dbReference>
<feature type="modified residue" description="4-aspartylphosphate" evidence="2">
    <location>
        <position position="55"/>
    </location>
</feature>
<keyword evidence="5" id="KW-1185">Reference proteome</keyword>
<dbReference type="EMBL" id="LMVM01000013">
    <property type="protein sequence ID" value="PAV04669.1"/>
    <property type="molecule type" value="Genomic_DNA"/>
</dbReference>
<evidence type="ECO:0000256" key="1">
    <source>
        <dbReference type="ARBA" id="ARBA00022553"/>
    </source>
</evidence>
<sequence>MSDEKILIVEDEIIVAMALEQKLLDLEYVIVDSVSTGEDAVKCAKQLKPDLILMDITLKGKMNGIEAAKQIKDNLDIPIIYLTAYSYSEVVKYVPLIEPYEYLVKPFKKSELNNYIKMSLSNHRAKKAENTNKTLTKFQGFVKATRN</sequence>
<dbReference type="PANTHER" id="PTHR44591">
    <property type="entry name" value="STRESS RESPONSE REGULATOR PROTEIN 1"/>
    <property type="match status" value="1"/>
</dbReference>
<keyword evidence="1 2" id="KW-0597">Phosphoprotein</keyword>